<reference evidence="2 4" key="2">
    <citation type="journal article" date="2018" name="Microb. Genom.">
        <title>Deciphering the unexplored Leptospira diversity from soils uncovers genomic evolution to virulence.</title>
        <authorList>
            <person name="Thibeaux R."/>
            <person name="Iraola G."/>
            <person name="Ferres I."/>
            <person name="Bierque E."/>
            <person name="Girault D."/>
            <person name="Soupe-Gilbert M.E."/>
            <person name="Picardeau M."/>
            <person name="Goarant C."/>
        </authorList>
    </citation>
    <scope>NUCLEOTIDE SEQUENCE [LARGE SCALE GENOMIC DNA]</scope>
    <source>
        <strain evidence="2 4">ATI7-C-A5</strain>
    </source>
</reference>
<sequence>MNKISIIIPTYNRAGQLAECIGSLIDQDFPKENYEILIIDNASVDETRKVAQEFVSRYSDLVRYFYEPTPGLVHARHCGYKNARYGILSYTDDDAILDRGWLAAVDEIFDSSESPVAVGGPIVIRWDTTPPDWVRAYEFLLGKLTYGDKKFVKENLFINGGNFHIRKKILKEVGGFNPDQIGDWLVGDGETGLCKKLHKKGYKIGWAPGALMEHCQIISKNATVADIRRRFVNNGRCEMYNLIVADRSSKSEIVRYFFQISKNTIRNAKGLLRFYFKDKFSEPRLGFYFMLHFNLAQYTYFFKLHTNPKFRKLVFEASWFDEI</sequence>
<dbReference type="PANTHER" id="PTHR43685:SF2">
    <property type="entry name" value="GLYCOSYLTRANSFERASE 2-LIKE DOMAIN-CONTAINING PROTEIN"/>
    <property type="match status" value="1"/>
</dbReference>
<dbReference type="EMBL" id="NPEF02000017">
    <property type="protein sequence ID" value="MDV6236887.1"/>
    <property type="molecule type" value="Genomic_DNA"/>
</dbReference>
<proteinExistence type="predicted"/>
<reference evidence="2" key="3">
    <citation type="submission" date="2023-10" db="EMBL/GenBank/DDBJ databases">
        <authorList>
            <person name="Picardeau M."/>
            <person name="Thibeaux R."/>
        </authorList>
    </citation>
    <scope>NUCLEOTIDE SEQUENCE</scope>
    <source>
        <strain evidence="2">ATI7-C-A5</strain>
    </source>
</reference>
<dbReference type="CDD" id="cd00761">
    <property type="entry name" value="Glyco_tranf_GTA_type"/>
    <property type="match status" value="1"/>
</dbReference>
<dbReference type="EMBL" id="NPEF01000170">
    <property type="protein sequence ID" value="PJZ92123.1"/>
    <property type="molecule type" value="Genomic_DNA"/>
</dbReference>
<keyword evidence="2" id="KW-0808">Transferase</keyword>
<dbReference type="InterPro" id="IPR029044">
    <property type="entry name" value="Nucleotide-diphossugar_trans"/>
</dbReference>
<dbReference type="EC" id="2.4.-.-" evidence="2"/>
<dbReference type="SUPFAM" id="SSF53448">
    <property type="entry name" value="Nucleotide-diphospho-sugar transferases"/>
    <property type="match status" value="1"/>
</dbReference>
<accession>A0A2N0BHG0</accession>
<reference evidence="3" key="1">
    <citation type="submission" date="2017-07" db="EMBL/GenBank/DDBJ databases">
        <title>Leptospira spp. isolated from tropical soils.</title>
        <authorList>
            <person name="Thibeaux R."/>
            <person name="Iraola G."/>
            <person name="Ferres I."/>
            <person name="Bierque E."/>
            <person name="Girault D."/>
            <person name="Soupe-Gilbert M.-E."/>
            <person name="Picardeau M."/>
            <person name="Goarant C."/>
        </authorList>
    </citation>
    <scope>NUCLEOTIDE SEQUENCE [LARGE SCALE GENOMIC DNA]</scope>
    <source>
        <strain evidence="3">ATI7-C-A5</strain>
    </source>
</reference>
<comment type="caution">
    <text evidence="3">The sequence shown here is derived from an EMBL/GenBank/DDBJ whole genome shotgun (WGS) entry which is preliminary data.</text>
</comment>
<dbReference type="PANTHER" id="PTHR43685">
    <property type="entry name" value="GLYCOSYLTRANSFERASE"/>
    <property type="match status" value="1"/>
</dbReference>
<evidence type="ECO:0000313" key="2">
    <source>
        <dbReference type="EMBL" id="MDV6236887.1"/>
    </source>
</evidence>
<evidence type="ECO:0000313" key="4">
    <source>
        <dbReference type="Proteomes" id="UP000232122"/>
    </source>
</evidence>
<feature type="domain" description="Glycosyltransferase 2-like" evidence="1">
    <location>
        <begin position="5"/>
        <end position="173"/>
    </location>
</feature>
<dbReference type="Proteomes" id="UP000232122">
    <property type="component" value="Unassembled WGS sequence"/>
</dbReference>
<dbReference type="InterPro" id="IPR050834">
    <property type="entry name" value="Glycosyltransf_2"/>
</dbReference>
<gene>
    <name evidence="2" type="ORF">CH379_014755</name>
    <name evidence="3" type="ORF">CH379_14905</name>
</gene>
<protein>
    <submittedName>
        <fullName evidence="2">Glycosyltransferase family A protein</fullName>
        <ecNumber evidence="2">2.4.-.-</ecNumber>
    </submittedName>
</protein>
<dbReference type="AlphaFoldDB" id="A0A2N0B6I2"/>
<dbReference type="OrthoDB" id="396512at2"/>
<dbReference type="InterPro" id="IPR001173">
    <property type="entry name" value="Glyco_trans_2-like"/>
</dbReference>
<evidence type="ECO:0000259" key="1">
    <source>
        <dbReference type="Pfam" id="PF00535"/>
    </source>
</evidence>
<organism evidence="3">
    <name type="scientific">Leptospira ellisii</name>
    <dbReference type="NCBI Taxonomy" id="2023197"/>
    <lineage>
        <taxon>Bacteria</taxon>
        <taxon>Pseudomonadati</taxon>
        <taxon>Spirochaetota</taxon>
        <taxon>Spirochaetia</taxon>
        <taxon>Leptospirales</taxon>
        <taxon>Leptospiraceae</taxon>
        <taxon>Leptospira</taxon>
    </lineage>
</organism>
<keyword evidence="4" id="KW-1185">Reference proteome</keyword>
<evidence type="ECO:0000313" key="3">
    <source>
        <dbReference type="EMBL" id="PJZ92123.1"/>
    </source>
</evidence>
<dbReference type="RefSeq" id="WP_100747879.1">
    <property type="nucleotide sequence ID" value="NZ_NPEF02000017.1"/>
</dbReference>
<name>A0A2N0B6I2_9LEPT</name>
<dbReference type="Pfam" id="PF00535">
    <property type="entry name" value="Glycos_transf_2"/>
    <property type="match status" value="1"/>
</dbReference>
<keyword evidence="2" id="KW-0328">Glycosyltransferase</keyword>
<dbReference type="GO" id="GO:0016757">
    <property type="term" value="F:glycosyltransferase activity"/>
    <property type="evidence" value="ECO:0007669"/>
    <property type="project" value="UniProtKB-KW"/>
</dbReference>
<accession>A0A2N0B6I2</accession>
<dbReference type="Gene3D" id="3.90.550.10">
    <property type="entry name" value="Spore Coat Polysaccharide Biosynthesis Protein SpsA, Chain A"/>
    <property type="match status" value="1"/>
</dbReference>